<accession>A0A914LLM2</accession>
<organism evidence="2 3">
    <name type="scientific">Meloidogyne incognita</name>
    <name type="common">Southern root-knot nematode worm</name>
    <name type="synonym">Oxyuris incognita</name>
    <dbReference type="NCBI Taxonomy" id="6306"/>
    <lineage>
        <taxon>Eukaryota</taxon>
        <taxon>Metazoa</taxon>
        <taxon>Ecdysozoa</taxon>
        <taxon>Nematoda</taxon>
        <taxon>Chromadorea</taxon>
        <taxon>Rhabditida</taxon>
        <taxon>Tylenchina</taxon>
        <taxon>Tylenchomorpha</taxon>
        <taxon>Tylenchoidea</taxon>
        <taxon>Meloidogynidae</taxon>
        <taxon>Meloidogyninae</taxon>
        <taxon>Meloidogyne</taxon>
        <taxon>Meloidogyne incognita group</taxon>
    </lineage>
</organism>
<feature type="compositionally biased region" description="Polar residues" evidence="1">
    <location>
        <begin position="79"/>
        <end position="92"/>
    </location>
</feature>
<dbReference type="AlphaFoldDB" id="A0A914LLM2"/>
<evidence type="ECO:0000313" key="2">
    <source>
        <dbReference type="Proteomes" id="UP000887563"/>
    </source>
</evidence>
<feature type="region of interest" description="Disordered" evidence="1">
    <location>
        <begin position="67"/>
        <end position="92"/>
    </location>
</feature>
<evidence type="ECO:0000313" key="3">
    <source>
        <dbReference type="WBParaSite" id="Minc3s00602g14962"/>
    </source>
</evidence>
<name>A0A914LLM2_MELIC</name>
<protein>
    <submittedName>
        <fullName evidence="3">Candidate secreted effector</fullName>
    </submittedName>
</protein>
<sequence>MEASKIGKPKPKSRVNNIEEPSGQIPEVPTFGELLFSVDSPQDPAVSSVECSIDENISDVPELLSHQPKMNLGQRDSAKSSTITQPLENDEK</sequence>
<dbReference type="Proteomes" id="UP000887563">
    <property type="component" value="Unplaced"/>
</dbReference>
<proteinExistence type="predicted"/>
<feature type="region of interest" description="Disordered" evidence="1">
    <location>
        <begin position="1"/>
        <end position="26"/>
    </location>
</feature>
<reference evidence="3" key="1">
    <citation type="submission" date="2022-11" db="UniProtKB">
        <authorList>
            <consortium name="WormBaseParasite"/>
        </authorList>
    </citation>
    <scope>IDENTIFICATION</scope>
</reference>
<dbReference type="WBParaSite" id="Minc3s00602g14962">
    <property type="protein sequence ID" value="Minc3s00602g14962"/>
    <property type="gene ID" value="Minc3s00602g14962"/>
</dbReference>
<keyword evidence="2" id="KW-1185">Reference proteome</keyword>
<evidence type="ECO:0000256" key="1">
    <source>
        <dbReference type="SAM" id="MobiDB-lite"/>
    </source>
</evidence>